<evidence type="ECO:0000313" key="5">
    <source>
        <dbReference type="Proteomes" id="UP000076837"/>
    </source>
</evidence>
<dbReference type="PRINTS" id="PR00081">
    <property type="entry name" value="GDHRDH"/>
</dbReference>
<dbReference type="AlphaFoldDB" id="A0A163AEZ1"/>
<keyword evidence="2" id="KW-0521">NADP</keyword>
<sequence length="346" mass="37513">MPPAKAPSHAKRPEVGSQPMSSMWTQMFPPKPTYTEDHVPDLSGKVYIVTGASSGVGKETARILYAKNAKVYMAVRAGTKASTAMADVRAAAPKSSGTLAILPLDLADLNAVKKAAEEFVSQESSLHGLINNAGVQALEDTNGEARTAQGHEVHMGVNVLAPFLFTRLLRGVLAETARREQPGTVRIVWVSSMGTETIGEKGRGLSADYVDYWPLMSPLERYGLSKAGNWLHGVECAKRYANDGVLSFPINPGHLRSDLYREGGALFKFALRPVLYPPTYGAYVELFAALSPSLSTKDSGAWIVPWGRLYPIRSDLIDATKSEAEGGNGHAKAFWDWSEEQVKAFF</sequence>
<evidence type="ECO:0000256" key="3">
    <source>
        <dbReference type="ARBA" id="ARBA00023002"/>
    </source>
</evidence>
<evidence type="ECO:0000256" key="1">
    <source>
        <dbReference type="ARBA" id="ARBA00006484"/>
    </source>
</evidence>
<comment type="caution">
    <text evidence="4">The sequence shown here is derived from an EMBL/GenBank/DDBJ whole genome shotgun (WGS) entry which is preliminary data.</text>
</comment>
<dbReference type="STRING" id="5454.A0A163AEZ1"/>
<evidence type="ECO:0000313" key="4">
    <source>
        <dbReference type="EMBL" id="KZM21152.1"/>
    </source>
</evidence>
<keyword evidence="3" id="KW-0560">Oxidoreductase</keyword>
<comment type="similarity">
    <text evidence="1">Belongs to the short-chain dehydrogenases/reductases (SDR) family.</text>
</comment>
<evidence type="ECO:0000256" key="2">
    <source>
        <dbReference type="ARBA" id="ARBA00022857"/>
    </source>
</evidence>
<dbReference type="Proteomes" id="UP000076837">
    <property type="component" value="Unassembled WGS sequence"/>
</dbReference>
<dbReference type="Pfam" id="PF00106">
    <property type="entry name" value="adh_short"/>
    <property type="match status" value="1"/>
</dbReference>
<dbReference type="InterPro" id="IPR002347">
    <property type="entry name" value="SDR_fam"/>
</dbReference>
<proteinExistence type="inferred from homology"/>
<keyword evidence="5" id="KW-1185">Reference proteome</keyword>
<dbReference type="InterPro" id="IPR036291">
    <property type="entry name" value="NAD(P)-bd_dom_sf"/>
</dbReference>
<protein>
    <submittedName>
        <fullName evidence="4">Oxidoreductase</fullName>
    </submittedName>
</protein>
<dbReference type="SUPFAM" id="SSF51735">
    <property type="entry name" value="NAD(P)-binding Rossmann-fold domains"/>
    <property type="match status" value="1"/>
</dbReference>
<dbReference type="PANTHER" id="PTHR24320">
    <property type="entry name" value="RETINOL DEHYDROGENASE"/>
    <property type="match status" value="1"/>
</dbReference>
<dbReference type="PANTHER" id="PTHR24320:SF236">
    <property type="entry name" value="SHORT-CHAIN DEHYDROGENASE-RELATED"/>
    <property type="match status" value="1"/>
</dbReference>
<reference evidence="4 5" key="1">
    <citation type="journal article" date="2016" name="Sci. Rep.">
        <title>Draft genome sequencing and secretome analysis of fungal phytopathogen Ascochyta rabiei provides insight into the necrotrophic effector repertoire.</title>
        <authorList>
            <person name="Verma S."/>
            <person name="Gazara R.K."/>
            <person name="Nizam S."/>
            <person name="Parween S."/>
            <person name="Chattopadhyay D."/>
            <person name="Verma P.K."/>
        </authorList>
    </citation>
    <scope>NUCLEOTIDE SEQUENCE [LARGE SCALE GENOMIC DNA]</scope>
    <source>
        <strain evidence="4 5">ArDII</strain>
    </source>
</reference>
<organism evidence="4 5">
    <name type="scientific">Didymella rabiei</name>
    <name type="common">Chickpea ascochyta blight fungus</name>
    <name type="synonym">Mycosphaerella rabiei</name>
    <dbReference type="NCBI Taxonomy" id="5454"/>
    <lineage>
        <taxon>Eukaryota</taxon>
        <taxon>Fungi</taxon>
        <taxon>Dikarya</taxon>
        <taxon>Ascomycota</taxon>
        <taxon>Pezizomycotina</taxon>
        <taxon>Dothideomycetes</taxon>
        <taxon>Pleosporomycetidae</taxon>
        <taxon>Pleosporales</taxon>
        <taxon>Pleosporineae</taxon>
        <taxon>Didymellaceae</taxon>
        <taxon>Ascochyta</taxon>
    </lineage>
</organism>
<name>A0A163AEZ1_DIDRA</name>
<dbReference type="GO" id="GO:0016491">
    <property type="term" value="F:oxidoreductase activity"/>
    <property type="evidence" value="ECO:0007669"/>
    <property type="project" value="UniProtKB-KW"/>
</dbReference>
<gene>
    <name evidence="4" type="ORF">ST47_g7696</name>
</gene>
<dbReference type="Gene3D" id="3.40.50.720">
    <property type="entry name" value="NAD(P)-binding Rossmann-like Domain"/>
    <property type="match status" value="1"/>
</dbReference>
<dbReference type="EMBL" id="JYNV01000255">
    <property type="protein sequence ID" value="KZM21152.1"/>
    <property type="molecule type" value="Genomic_DNA"/>
</dbReference>
<accession>A0A163AEZ1</accession>
<dbReference type="OrthoDB" id="191139at2759"/>